<proteinExistence type="predicted"/>
<accession>A0A2P6VL66</accession>
<dbReference type="OrthoDB" id="514245at2759"/>
<evidence type="ECO:0000256" key="3">
    <source>
        <dbReference type="ARBA" id="ARBA00022833"/>
    </source>
</evidence>
<gene>
    <name evidence="9" type="ORF">C2E20_1767</name>
</gene>
<dbReference type="PROSITE" id="PS50199">
    <property type="entry name" value="ZF_RANBP2_2"/>
    <property type="match status" value="1"/>
</dbReference>
<dbReference type="SUPFAM" id="SSF90209">
    <property type="entry name" value="Ran binding protein zinc finger-like"/>
    <property type="match status" value="1"/>
</dbReference>
<evidence type="ECO:0000256" key="5">
    <source>
        <dbReference type="PROSITE-ProRule" id="PRU00723"/>
    </source>
</evidence>
<feature type="compositionally biased region" description="Basic and acidic residues" evidence="6">
    <location>
        <begin position="284"/>
        <end position="304"/>
    </location>
</feature>
<dbReference type="InterPro" id="IPR036443">
    <property type="entry name" value="Znf_RanBP2_sf"/>
</dbReference>
<evidence type="ECO:0000313" key="10">
    <source>
        <dbReference type="Proteomes" id="UP000239649"/>
    </source>
</evidence>
<evidence type="ECO:0000313" key="9">
    <source>
        <dbReference type="EMBL" id="PSC74810.1"/>
    </source>
</evidence>
<keyword evidence="2 4" id="KW-0863">Zinc-finger</keyword>
<dbReference type="EMBL" id="LHPF02000003">
    <property type="protein sequence ID" value="PSC74810.1"/>
    <property type="molecule type" value="Genomic_DNA"/>
</dbReference>
<feature type="domain" description="RanBP2-type" evidence="8">
    <location>
        <begin position="127"/>
        <end position="156"/>
    </location>
</feature>
<feature type="compositionally biased region" description="Low complexity" evidence="6">
    <location>
        <begin position="229"/>
        <end position="283"/>
    </location>
</feature>
<evidence type="ECO:0000259" key="8">
    <source>
        <dbReference type="PROSITE" id="PS50199"/>
    </source>
</evidence>
<feature type="region of interest" description="Disordered" evidence="6">
    <location>
        <begin position="214"/>
        <end position="337"/>
    </location>
</feature>
<dbReference type="SMART" id="SM00547">
    <property type="entry name" value="ZnF_RBZ"/>
    <property type="match status" value="1"/>
</dbReference>
<keyword evidence="10" id="KW-1185">Reference proteome</keyword>
<comment type="caution">
    <text evidence="9">The sequence shown here is derived from an EMBL/GenBank/DDBJ whole genome shotgun (WGS) entry which is preliminary data.</text>
</comment>
<dbReference type="Gene3D" id="4.10.1060.10">
    <property type="entry name" value="Zinc finger, RanBP2-type"/>
    <property type="match status" value="1"/>
</dbReference>
<dbReference type="PROSITE" id="PS50103">
    <property type="entry name" value="ZF_C3H1"/>
    <property type="match status" value="1"/>
</dbReference>
<evidence type="ECO:0000256" key="4">
    <source>
        <dbReference type="PROSITE-ProRule" id="PRU00322"/>
    </source>
</evidence>
<sequence length="337" mass="33038">MQPQPDGSQHCIQFWRNGTCQWTGRCRFPHQCYICGSGSHGTAQHSAMGGGDAAAAAGAPPSYGAPQPAYGAPPAAGYGSAGYGGGGYGGGGYGAGGYGGGGYGGGYGAPAGFGGGGAPPPPSGAPVAGDWQCGSCGWGNYPERQTCRKCHMPRPAAASASLAAAGAVLAPPDGKQHCIQFWRTGNCQWGDRCRFPHQCYLCGSTAHGTGQHASMAVASGSKQEGDAGAGTHATASHDGGAAAAAHAAAEAPTDTNGAAANPVPAGGAAPADAAAPVKAVPAGEHAEGGSVPRDRSRSPVRREEAAEEGGAAPRDRSRSPVKQAEGEEAAAAAGRYD</sequence>
<dbReference type="InterPro" id="IPR000571">
    <property type="entry name" value="Znf_CCCH"/>
</dbReference>
<evidence type="ECO:0000256" key="1">
    <source>
        <dbReference type="ARBA" id="ARBA00022723"/>
    </source>
</evidence>
<keyword evidence="3 5" id="KW-0862">Zinc</keyword>
<feature type="zinc finger region" description="C3H1-type" evidence="5">
    <location>
        <begin position="172"/>
        <end position="200"/>
    </location>
</feature>
<dbReference type="PROSITE" id="PS01358">
    <property type="entry name" value="ZF_RANBP2_1"/>
    <property type="match status" value="1"/>
</dbReference>
<organism evidence="9 10">
    <name type="scientific">Micractinium conductrix</name>
    <dbReference type="NCBI Taxonomy" id="554055"/>
    <lineage>
        <taxon>Eukaryota</taxon>
        <taxon>Viridiplantae</taxon>
        <taxon>Chlorophyta</taxon>
        <taxon>core chlorophytes</taxon>
        <taxon>Trebouxiophyceae</taxon>
        <taxon>Chlorellales</taxon>
        <taxon>Chlorellaceae</taxon>
        <taxon>Chlorella clade</taxon>
        <taxon>Micractinium</taxon>
    </lineage>
</organism>
<protein>
    <submittedName>
        <fullName evidence="9">RNA binding (Arp)</fullName>
    </submittedName>
</protein>
<dbReference type="InterPro" id="IPR001876">
    <property type="entry name" value="Znf_RanBP2"/>
</dbReference>
<feature type="domain" description="C3H1-type" evidence="7">
    <location>
        <begin position="172"/>
        <end position="200"/>
    </location>
</feature>
<evidence type="ECO:0000259" key="7">
    <source>
        <dbReference type="PROSITE" id="PS50103"/>
    </source>
</evidence>
<dbReference type="GO" id="GO:0008270">
    <property type="term" value="F:zinc ion binding"/>
    <property type="evidence" value="ECO:0007669"/>
    <property type="project" value="UniProtKB-KW"/>
</dbReference>
<keyword evidence="1 5" id="KW-0479">Metal-binding</keyword>
<evidence type="ECO:0000256" key="2">
    <source>
        <dbReference type="ARBA" id="ARBA00022771"/>
    </source>
</evidence>
<dbReference type="STRING" id="554055.A0A2P6VL66"/>
<name>A0A2P6VL66_9CHLO</name>
<dbReference type="Proteomes" id="UP000239649">
    <property type="component" value="Unassembled WGS sequence"/>
</dbReference>
<dbReference type="AlphaFoldDB" id="A0A2P6VL66"/>
<reference evidence="9 10" key="1">
    <citation type="journal article" date="2018" name="Plant J.">
        <title>Genome sequences of Chlorella sorokiniana UTEX 1602 and Micractinium conductrix SAG 241.80: implications to maltose excretion by a green alga.</title>
        <authorList>
            <person name="Arriola M.B."/>
            <person name="Velmurugan N."/>
            <person name="Zhang Y."/>
            <person name="Plunkett M.H."/>
            <person name="Hondzo H."/>
            <person name="Barney B.M."/>
        </authorList>
    </citation>
    <scope>NUCLEOTIDE SEQUENCE [LARGE SCALE GENOMIC DNA]</scope>
    <source>
        <strain evidence="9 10">SAG 241.80</strain>
    </source>
</reference>
<evidence type="ECO:0000256" key="6">
    <source>
        <dbReference type="SAM" id="MobiDB-lite"/>
    </source>
</evidence>